<evidence type="ECO:0000313" key="1">
    <source>
        <dbReference type="EMBL" id="MFC3387532.1"/>
    </source>
</evidence>
<evidence type="ECO:0008006" key="3">
    <source>
        <dbReference type="Google" id="ProtNLM"/>
    </source>
</evidence>
<dbReference type="Proteomes" id="UP001595637">
    <property type="component" value="Unassembled WGS sequence"/>
</dbReference>
<evidence type="ECO:0000313" key="2">
    <source>
        <dbReference type="Proteomes" id="UP001595637"/>
    </source>
</evidence>
<proteinExistence type="predicted"/>
<dbReference type="EMBL" id="JBHRVQ010000001">
    <property type="protein sequence ID" value="MFC3387532.1"/>
    <property type="molecule type" value="Genomic_DNA"/>
</dbReference>
<dbReference type="CDD" id="cd00085">
    <property type="entry name" value="HNHc"/>
    <property type="match status" value="1"/>
</dbReference>
<protein>
    <recommendedName>
        <fullName evidence="3">HNH nuclease domain-containing protein</fullName>
    </recommendedName>
</protein>
<dbReference type="InterPro" id="IPR003615">
    <property type="entry name" value="HNH_nuc"/>
</dbReference>
<gene>
    <name evidence="1" type="ORF">ACFOEO_02825</name>
</gene>
<comment type="caution">
    <text evidence="1">The sequence shown here is derived from an EMBL/GenBank/DDBJ whole genome shotgun (WGS) entry which is preliminary data.</text>
</comment>
<name>A0ABV7N5N4_9STAP</name>
<accession>A0ABV7N5N4</accession>
<sequence length="661" mass="78919">MKNYKSFKSLFEQSLETEYPDKIIKSLNPESELFRRIKTYCGYYDLDYKTELKKLGFQLYRKGTILESEIPTLLYEHFPKGNIDGLESIKEHSSSLNNYINKYCKERGITKKEYIRLLGFKITKVYKPKYNFVAIKELRDNYDFSLANHALIFGVSRQLFEKKKIDNASSNSKLLVEVLKKDHEKIVCEMLKSYNETYTDDNGLYLQIYKHNTESKIAILVKEQESVHYVFNLSEKIEREIKRHKYCALNKKDDYHLNQIRIIMNKYRQENSKVILESGEYRHFRLISEKLGLTIDGLLNKLGFYKKVEFKDKRNKDETEIIETLRKFLLDDGITVSLPSYDNSAQSIRQFASRRNMSTEEFVKSYNFQYSRGVREIQHSIIEEIKEKYIVKGNAVYISSYDRFYSNIVARANKQGQTLDQFLYSLGFERLSLEQLPKDYKPYDWIQDIKEFDSTYDFINEINSKYLYDGEVYLPSRHYFYDKLFYYSLTQNNTINKQLEEWGFIRTYKRPKEFMLDVEESDISPIKLKLINDIKGIQKDIEIKSSSRDIVNRSNQLIKKLKELYNYNCQICESDNDGILMENGHKYIEVHHINPIHNAKAHENEEDLEFDNYRNLICLCPFHHKYVHYHMGGDYKLSEDKKELINPKREKLLIVTDFHLY</sequence>
<reference evidence="2" key="1">
    <citation type="journal article" date="2019" name="Int. J. Syst. Evol. Microbiol.">
        <title>The Global Catalogue of Microorganisms (GCM) 10K type strain sequencing project: providing services to taxonomists for standard genome sequencing and annotation.</title>
        <authorList>
            <consortium name="The Broad Institute Genomics Platform"/>
            <consortium name="The Broad Institute Genome Sequencing Center for Infectious Disease"/>
            <person name="Wu L."/>
            <person name="Ma J."/>
        </authorList>
    </citation>
    <scope>NUCLEOTIDE SEQUENCE [LARGE SCALE GENOMIC DNA]</scope>
    <source>
        <strain evidence="2">CCM 7756</strain>
    </source>
</reference>
<keyword evidence="2" id="KW-1185">Reference proteome</keyword>
<dbReference type="RefSeq" id="WP_380651572.1">
    <property type="nucleotide sequence ID" value="NZ_JBHRVQ010000001.1"/>
</dbReference>
<organism evidence="1 2">
    <name type="scientific">Salinicoccus sesuvii</name>
    <dbReference type="NCBI Taxonomy" id="868281"/>
    <lineage>
        <taxon>Bacteria</taxon>
        <taxon>Bacillati</taxon>
        <taxon>Bacillota</taxon>
        <taxon>Bacilli</taxon>
        <taxon>Bacillales</taxon>
        <taxon>Staphylococcaceae</taxon>
        <taxon>Salinicoccus</taxon>
    </lineage>
</organism>